<dbReference type="SUPFAM" id="SSF56784">
    <property type="entry name" value="HAD-like"/>
    <property type="match status" value="1"/>
</dbReference>
<proteinExistence type="predicted"/>
<dbReference type="EMBL" id="WBUI01000002">
    <property type="protein sequence ID" value="KAB2934716.1"/>
    <property type="molecule type" value="Genomic_DNA"/>
</dbReference>
<comment type="caution">
    <text evidence="1">The sequence shown here is derived from an EMBL/GenBank/DDBJ whole genome shotgun (WGS) entry which is preliminary data.</text>
</comment>
<accession>A0A833H4G9</accession>
<dbReference type="InterPro" id="IPR023214">
    <property type="entry name" value="HAD_sf"/>
</dbReference>
<dbReference type="Gene3D" id="3.40.50.1000">
    <property type="entry name" value="HAD superfamily/HAD-like"/>
    <property type="match status" value="1"/>
</dbReference>
<organism evidence="1 2">
    <name type="scientific">Leptonema illini</name>
    <dbReference type="NCBI Taxonomy" id="183"/>
    <lineage>
        <taxon>Bacteria</taxon>
        <taxon>Pseudomonadati</taxon>
        <taxon>Spirochaetota</taxon>
        <taxon>Spirochaetia</taxon>
        <taxon>Leptospirales</taxon>
        <taxon>Leptospiraceae</taxon>
        <taxon>Leptonema</taxon>
    </lineage>
</organism>
<dbReference type="AlphaFoldDB" id="A0A833H4G9"/>
<evidence type="ECO:0000313" key="2">
    <source>
        <dbReference type="Proteomes" id="UP000460298"/>
    </source>
</evidence>
<dbReference type="Proteomes" id="UP000460298">
    <property type="component" value="Unassembled WGS sequence"/>
</dbReference>
<protein>
    <submittedName>
        <fullName evidence="1">ATPase P</fullName>
    </submittedName>
</protein>
<gene>
    <name evidence="1" type="ORF">F9K24_02775</name>
</gene>
<evidence type="ECO:0000313" key="1">
    <source>
        <dbReference type="EMBL" id="KAB2934716.1"/>
    </source>
</evidence>
<dbReference type="InterPro" id="IPR036412">
    <property type="entry name" value="HAD-like_sf"/>
</dbReference>
<sequence>MIHIEIPDGPTMHIEHLLLDFNGTIACDGSLIEGVAAAIVDFDSVVEVHVVTGNTFNTAEHELNDLPCKVVILPPEGQANKKHEYLKGLGPEKTAVFGNGHNDRLILKEAAVGVAVLGPEGAAVSAMQAADVVVREIGDAFALLKDPYRLKALLRG</sequence>
<reference evidence="1 2" key="1">
    <citation type="submission" date="2019-10" db="EMBL/GenBank/DDBJ databases">
        <title>Extracellular Electron Transfer in a Candidatus Methanoperedens spp. Enrichment Culture.</title>
        <authorList>
            <person name="Berger S."/>
            <person name="Rangel Shaw D."/>
            <person name="Berben T."/>
            <person name="In 'T Zandt M."/>
            <person name="Frank J."/>
            <person name="Reimann J."/>
            <person name="Jetten M.S.M."/>
            <person name="Welte C.U."/>
        </authorList>
    </citation>
    <scope>NUCLEOTIDE SEQUENCE [LARGE SCALE GENOMIC DNA]</scope>
    <source>
        <strain evidence="1">SB12</strain>
    </source>
</reference>
<name>A0A833H4G9_9LEPT</name>